<name>A0A177D285_ALTAL</name>
<reference evidence="1 2" key="1">
    <citation type="submission" date="2016-05" db="EMBL/GenBank/DDBJ databases">
        <title>Comparative analysis of secretome profiles of manganese(II)-oxidizing ascomycete fungi.</title>
        <authorList>
            <consortium name="DOE Joint Genome Institute"/>
            <person name="Zeiner C.A."/>
            <person name="Purvine S.O."/>
            <person name="Zink E.M."/>
            <person name="Wu S."/>
            <person name="Pasa-Tolic L."/>
            <person name="Chaput D.L."/>
            <person name="Haridas S."/>
            <person name="Grigoriev I.V."/>
            <person name="Santelli C.M."/>
            <person name="Hansel C.M."/>
        </authorList>
    </citation>
    <scope>NUCLEOTIDE SEQUENCE [LARGE SCALE GENOMIC DNA]</scope>
    <source>
        <strain evidence="1 2">SRC1lrK2f</strain>
    </source>
</reference>
<sequence>MFNYSTTTLLIPGHLARIFFAISRQGIVKIDTPKRSRIKGAAEYMDAKGIPYSHNDLFKFHDISKEQGWTYLNRTVGRPTGGMNTVNRPQKPREKAPFKPFSSAASFVNIILRLNFFIL</sequence>
<organism evidence="1 2">
    <name type="scientific">Alternaria alternata</name>
    <name type="common">Alternaria rot fungus</name>
    <name type="synonym">Torula alternata</name>
    <dbReference type="NCBI Taxonomy" id="5599"/>
    <lineage>
        <taxon>Eukaryota</taxon>
        <taxon>Fungi</taxon>
        <taxon>Dikarya</taxon>
        <taxon>Ascomycota</taxon>
        <taxon>Pezizomycotina</taxon>
        <taxon>Dothideomycetes</taxon>
        <taxon>Pleosporomycetidae</taxon>
        <taxon>Pleosporales</taxon>
        <taxon>Pleosporineae</taxon>
        <taxon>Pleosporaceae</taxon>
        <taxon>Alternaria</taxon>
        <taxon>Alternaria sect. Alternaria</taxon>
        <taxon>Alternaria alternata complex</taxon>
    </lineage>
</organism>
<protein>
    <submittedName>
        <fullName evidence="1">Uncharacterized protein</fullName>
    </submittedName>
</protein>
<evidence type="ECO:0000313" key="2">
    <source>
        <dbReference type="Proteomes" id="UP000077248"/>
    </source>
</evidence>
<dbReference type="VEuPathDB" id="FungiDB:CC77DRAFT_668369"/>
<dbReference type="GeneID" id="29118280"/>
<keyword evidence="2" id="KW-1185">Reference proteome</keyword>
<dbReference type="Proteomes" id="UP000077248">
    <property type="component" value="Unassembled WGS sequence"/>
</dbReference>
<dbReference type="AlphaFoldDB" id="A0A177D285"/>
<evidence type="ECO:0000313" key="1">
    <source>
        <dbReference type="EMBL" id="OAG13498.1"/>
    </source>
</evidence>
<dbReference type="EMBL" id="KV441510">
    <property type="protein sequence ID" value="OAG13498.1"/>
    <property type="molecule type" value="Genomic_DNA"/>
</dbReference>
<gene>
    <name evidence="1" type="ORF">CC77DRAFT_668369</name>
</gene>
<accession>A0A177D285</accession>
<proteinExistence type="predicted"/>
<dbReference type="KEGG" id="aalt:CC77DRAFT_668369"/>
<dbReference type="RefSeq" id="XP_018378919.1">
    <property type="nucleotide sequence ID" value="XM_018532686.1"/>
</dbReference>
<dbReference type="STRING" id="5599.A0A177D285"/>